<dbReference type="GO" id="GO:0008289">
    <property type="term" value="F:lipid binding"/>
    <property type="evidence" value="ECO:0007669"/>
    <property type="project" value="InterPro"/>
</dbReference>
<keyword evidence="3 5" id="KW-0472">Membrane</keyword>
<dbReference type="SUPFAM" id="SSF46938">
    <property type="entry name" value="CRAL/TRIO N-terminal domain"/>
    <property type="match status" value="1"/>
</dbReference>
<dbReference type="SUPFAM" id="SSF52087">
    <property type="entry name" value="CRAL/TRIO domain"/>
    <property type="match status" value="1"/>
</dbReference>
<keyword evidence="5" id="KW-1133">Transmembrane helix</keyword>
<proteinExistence type="predicted"/>
<evidence type="ECO:0000313" key="7">
    <source>
        <dbReference type="EMBL" id="KAB8486528.1"/>
    </source>
</evidence>
<evidence type="ECO:0000256" key="3">
    <source>
        <dbReference type="ARBA" id="ARBA00023136"/>
    </source>
</evidence>
<accession>A0A5N6L1E8</accession>
<dbReference type="OrthoDB" id="75724at2759"/>
<feature type="compositionally biased region" description="Basic and acidic residues" evidence="4">
    <location>
        <begin position="96"/>
        <end position="121"/>
    </location>
</feature>
<organism evidence="7 8">
    <name type="scientific">Carpinus fangiana</name>
    <dbReference type="NCBI Taxonomy" id="176857"/>
    <lineage>
        <taxon>Eukaryota</taxon>
        <taxon>Viridiplantae</taxon>
        <taxon>Streptophyta</taxon>
        <taxon>Embryophyta</taxon>
        <taxon>Tracheophyta</taxon>
        <taxon>Spermatophyta</taxon>
        <taxon>Magnoliopsida</taxon>
        <taxon>eudicotyledons</taxon>
        <taxon>Gunneridae</taxon>
        <taxon>Pentapetalae</taxon>
        <taxon>rosids</taxon>
        <taxon>fabids</taxon>
        <taxon>Fagales</taxon>
        <taxon>Betulaceae</taxon>
        <taxon>Carpinus</taxon>
    </lineage>
</organism>
<dbReference type="PROSITE" id="PS50191">
    <property type="entry name" value="CRAL_TRIO"/>
    <property type="match status" value="1"/>
</dbReference>
<dbReference type="SMART" id="SM00516">
    <property type="entry name" value="SEC14"/>
    <property type="match status" value="1"/>
</dbReference>
<dbReference type="AlphaFoldDB" id="A0A5N6L1E8"/>
<dbReference type="SMART" id="SM01100">
    <property type="entry name" value="CRAL_TRIO_N"/>
    <property type="match status" value="1"/>
</dbReference>
<evidence type="ECO:0000256" key="4">
    <source>
        <dbReference type="SAM" id="MobiDB-lite"/>
    </source>
</evidence>
<evidence type="ECO:0000259" key="6">
    <source>
        <dbReference type="PROSITE" id="PS50191"/>
    </source>
</evidence>
<dbReference type="Gene3D" id="3.40.525.10">
    <property type="entry name" value="CRAL-TRIO lipid binding domain"/>
    <property type="match status" value="1"/>
</dbReference>
<feature type="region of interest" description="Disordered" evidence="4">
    <location>
        <begin position="96"/>
        <end position="142"/>
    </location>
</feature>
<reference evidence="7 8" key="1">
    <citation type="submission" date="2019-06" db="EMBL/GenBank/DDBJ databases">
        <title>A chromosomal-level reference genome of Carpinus fangiana (Coryloideae, Betulaceae).</title>
        <authorList>
            <person name="Yang X."/>
            <person name="Wang Z."/>
            <person name="Zhang L."/>
            <person name="Hao G."/>
            <person name="Liu J."/>
            <person name="Yang Y."/>
        </authorList>
    </citation>
    <scope>NUCLEOTIDE SEQUENCE [LARGE SCALE GENOMIC DNA]</scope>
    <source>
        <strain evidence="7">Cfa_2016G</strain>
        <tissue evidence="7">Leaf</tissue>
    </source>
</reference>
<dbReference type="CDD" id="cd00170">
    <property type="entry name" value="SEC14"/>
    <property type="match status" value="1"/>
</dbReference>
<keyword evidence="8" id="KW-1185">Reference proteome</keyword>
<feature type="compositionally biased region" description="Acidic residues" evidence="4">
    <location>
        <begin position="1"/>
        <end position="11"/>
    </location>
</feature>
<dbReference type="EMBL" id="VIBQ01000047">
    <property type="protein sequence ID" value="KAB8486528.1"/>
    <property type="molecule type" value="Genomic_DNA"/>
</dbReference>
<evidence type="ECO:0000256" key="1">
    <source>
        <dbReference type="ARBA" id="ARBA00004370"/>
    </source>
</evidence>
<dbReference type="InterPro" id="IPR036273">
    <property type="entry name" value="CRAL/TRIO_N_dom_sf"/>
</dbReference>
<dbReference type="InterPro" id="IPR001251">
    <property type="entry name" value="CRAL-TRIO_dom"/>
</dbReference>
<feature type="domain" description="CRAL-TRIO" evidence="6">
    <location>
        <begin position="256"/>
        <end position="431"/>
    </location>
</feature>
<keyword evidence="2" id="KW-0813">Transport</keyword>
<evidence type="ECO:0000256" key="2">
    <source>
        <dbReference type="ARBA" id="ARBA00022448"/>
    </source>
</evidence>
<dbReference type="InterPro" id="IPR044834">
    <property type="entry name" value="PATL"/>
</dbReference>
<dbReference type="Pfam" id="PF03765">
    <property type="entry name" value="CRAL_TRIO_N"/>
    <property type="match status" value="1"/>
</dbReference>
<dbReference type="PANTHER" id="PTHR45932:SF19">
    <property type="entry name" value="PATELLIN-4-LIKE"/>
    <property type="match status" value="1"/>
</dbReference>
<feature type="compositionally biased region" description="Basic and acidic residues" evidence="4">
    <location>
        <begin position="131"/>
        <end position="142"/>
    </location>
</feature>
<dbReference type="InterPro" id="IPR011074">
    <property type="entry name" value="CRAL/TRIO_N_dom"/>
</dbReference>
<dbReference type="GO" id="GO:0016020">
    <property type="term" value="C:membrane"/>
    <property type="evidence" value="ECO:0007669"/>
    <property type="project" value="UniProtKB-SubCell"/>
</dbReference>
<feature type="transmembrane region" description="Helical" evidence="5">
    <location>
        <begin position="371"/>
        <end position="390"/>
    </location>
</feature>
<evidence type="ECO:0000256" key="5">
    <source>
        <dbReference type="SAM" id="Phobius"/>
    </source>
</evidence>
<protein>
    <recommendedName>
        <fullName evidence="6">CRAL-TRIO domain-containing protein</fullName>
    </recommendedName>
</protein>
<keyword evidence="5" id="KW-0812">Transmembrane</keyword>
<comment type="subcellular location">
    <subcellularLocation>
        <location evidence="1">Membrane</location>
    </subcellularLocation>
</comment>
<dbReference type="InterPro" id="IPR036865">
    <property type="entry name" value="CRAL-TRIO_dom_sf"/>
</dbReference>
<dbReference type="PANTHER" id="PTHR45932">
    <property type="entry name" value="PATELLIN-1"/>
    <property type="match status" value="1"/>
</dbReference>
<evidence type="ECO:0000313" key="8">
    <source>
        <dbReference type="Proteomes" id="UP000327013"/>
    </source>
</evidence>
<dbReference type="Proteomes" id="UP000327013">
    <property type="component" value="Unassembled WGS sequence"/>
</dbReference>
<dbReference type="Pfam" id="PF00650">
    <property type="entry name" value="CRAL_TRIO"/>
    <property type="match status" value="1"/>
</dbReference>
<comment type="caution">
    <text evidence="7">The sequence shown here is derived from an EMBL/GenBank/DDBJ whole genome shotgun (WGS) entry which is preliminary data.</text>
</comment>
<feature type="region of interest" description="Disordered" evidence="4">
    <location>
        <begin position="166"/>
        <end position="196"/>
    </location>
</feature>
<dbReference type="PRINTS" id="PR00180">
    <property type="entry name" value="CRETINALDHBP"/>
</dbReference>
<sequence length="470" mass="53915">MENFNEIDEQQEQNPSKDVSNKDVQVANVNGIVEGDGEPKKEVVVNENTKNEAEIVVEEKENKVEKNYSFGEEINFLSHLKVPEKKAWAKLKTKIEEAIRGKMVTHENPKKDDHEAEKRDGSPPPTFVRDSSLREESNNSLSELKEYEKKAFTELRAKVEEAIHGNNLLKGRKEQPDTKPLEEKEEEDGEKKEITKENDDNVLWGVVLLPSKGDNGTDEILLKFLRAREFNANEAFEMLRNTLQWRKENDIDSILNEKFDSDLDSIGYMNGVDRHGHHVCYNNFGLFGDDDMYNNILGTEEKRGKFLRWRVQLMEKGIQKLDFKSGGLSSFLQINNLKEAPSPLKKELRLATNKVVGLLQDNYPEFVAKNIFINVPFWFYAFTVLLFPFLTQRTKSKFVFARPAKAAETLLKYISVSEIPVHYGGLKRENDSDFSTEDTVMEVIVNAGSTESIEIPVLEVQVERFLLSLC</sequence>
<gene>
    <name evidence="7" type="ORF">FH972_025366</name>
</gene>
<feature type="compositionally biased region" description="Basic and acidic residues" evidence="4">
    <location>
        <begin position="171"/>
        <end position="182"/>
    </location>
</feature>
<name>A0A5N6L1E8_9ROSI</name>
<feature type="region of interest" description="Disordered" evidence="4">
    <location>
        <begin position="1"/>
        <end position="41"/>
    </location>
</feature>